<proteinExistence type="predicted"/>
<dbReference type="Proteomes" id="UP000244905">
    <property type="component" value="Unassembled WGS sequence"/>
</dbReference>
<protein>
    <recommendedName>
        <fullName evidence="3">DUF2007 domain-containing protein</fullName>
    </recommendedName>
</protein>
<dbReference type="EMBL" id="PUEC01000016">
    <property type="protein sequence ID" value="PWB02048.1"/>
    <property type="molecule type" value="Genomic_DNA"/>
</dbReference>
<evidence type="ECO:0000313" key="1">
    <source>
        <dbReference type="EMBL" id="PWB02048.1"/>
    </source>
</evidence>
<name>A0A2V1IMW7_9BACT</name>
<dbReference type="AlphaFoldDB" id="A0A2V1IMW7"/>
<keyword evidence="2" id="KW-1185">Reference proteome</keyword>
<reference evidence="2" key="1">
    <citation type="submission" date="2018-02" db="EMBL/GenBank/DDBJ databases">
        <authorList>
            <person name="Clavel T."/>
            <person name="Strowig T."/>
        </authorList>
    </citation>
    <scope>NUCLEOTIDE SEQUENCE [LARGE SCALE GENOMIC DNA]</scope>
    <source>
        <strain evidence="2">DSM 103720</strain>
    </source>
</reference>
<dbReference type="GeneID" id="82526293"/>
<comment type="caution">
    <text evidence="1">The sequence shown here is derived from an EMBL/GenBank/DDBJ whole genome shotgun (WGS) entry which is preliminary data.</text>
</comment>
<gene>
    <name evidence="1" type="ORF">C5O23_08035</name>
</gene>
<accession>A0A2V1IMW7</accession>
<sequence>MSLLTSLKEKLNALLSDSKPPAPDDLVRLRTYATAAEAYIDKAYLEANGIHAMVENEVEIYTPQIKTGVRLVIFYRDYTKAISLLDKAK</sequence>
<organism evidence="1 2">
    <name type="scientific">Duncaniella muris</name>
    <dbReference type="NCBI Taxonomy" id="2094150"/>
    <lineage>
        <taxon>Bacteria</taxon>
        <taxon>Pseudomonadati</taxon>
        <taxon>Bacteroidota</taxon>
        <taxon>Bacteroidia</taxon>
        <taxon>Bacteroidales</taxon>
        <taxon>Muribaculaceae</taxon>
        <taxon>Duncaniella</taxon>
    </lineage>
</organism>
<dbReference type="RefSeq" id="WP_107032428.1">
    <property type="nucleotide sequence ID" value="NZ_CAOLBL010000062.1"/>
</dbReference>
<evidence type="ECO:0000313" key="2">
    <source>
        <dbReference type="Proteomes" id="UP000244905"/>
    </source>
</evidence>
<evidence type="ECO:0008006" key="3">
    <source>
        <dbReference type="Google" id="ProtNLM"/>
    </source>
</evidence>